<dbReference type="GO" id="GO:0005737">
    <property type="term" value="C:cytoplasm"/>
    <property type="evidence" value="ECO:0007669"/>
    <property type="project" value="UniProtKB-ARBA"/>
</dbReference>
<dbReference type="InterPro" id="IPR019734">
    <property type="entry name" value="TPR_rpt"/>
</dbReference>
<dbReference type="PROSITE" id="PS50089">
    <property type="entry name" value="ZF_RING_2"/>
    <property type="match status" value="1"/>
</dbReference>
<feature type="repeat" description="TPR" evidence="5">
    <location>
        <begin position="153"/>
        <end position="186"/>
    </location>
</feature>
<organism evidence="8 9">
    <name type="scientific">Skeletonema marinoi</name>
    <dbReference type="NCBI Taxonomy" id="267567"/>
    <lineage>
        <taxon>Eukaryota</taxon>
        <taxon>Sar</taxon>
        <taxon>Stramenopiles</taxon>
        <taxon>Ochrophyta</taxon>
        <taxon>Bacillariophyta</taxon>
        <taxon>Coscinodiscophyceae</taxon>
        <taxon>Thalassiosirophycidae</taxon>
        <taxon>Thalassiosirales</taxon>
        <taxon>Skeletonemataceae</taxon>
        <taxon>Skeletonema</taxon>
        <taxon>Skeletonema marinoi-dohrnii complex</taxon>
    </lineage>
</organism>
<keyword evidence="3" id="KW-0862">Zinc</keyword>
<dbReference type="InterPro" id="IPR001841">
    <property type="entry name" value="Znf_RING"/>
</dbReference>
<dbReference type="GO" id="GO:0008270">
    <property type="term" value="F:zinc ion binding"/>
    <property type="evidence" value="ECO:0007669"/>
    <property type="project" value="UniProtKB-KW"/>
</dbReference>
<dbReference type="Pfam" id="PF08238">
    <property type="entry name" value="Sel1"/>
    <property type="match status" value="3"/>
</dbReference>
<keyword evidence="1" id="KW-0479">Metal-binding</keyword>
<dbReference type="AlphaFoldDB" id="A0AAD9DD35"/>
<gene>
    <name evidence="8" type="ORF">QTG54_008047</name>
</gene>
<dbReference type="SUPFAM" id="SSF81901">
    <property type="entry name" value="HCP-like"/>
    <property type="match status" value="1"/>
</dbReference>
<dbReference type="InterPro" id="IPR011990">
    <property type="entry name" value="TPR-like_helical_dom_sf"/>
</dbReference>
<evidence type="ECO:0000259" key="6">
    <source>
        <dbReference type="PROSITE" id="PS50089"/>
    </source>
</evidence>
<keyword evidence="2 4" id="KW-0863">Zinc-finger</keyword>
<dbReference type="SMART" id="SM00671">
    <property type="entry name" value="SEL1"/>
    <property type="match status" value="3"/>
</dbReference>
<evidence type="ECO:0000256" key="4">
    <source>
        <dbReference type="PROSITE-ProRule" id="PRU00134"/>
    </source>
</evidence>
<dbReference type="SUPFAM" id="SSF144232">
    <property type="entry name" value="HIT/MYND zinc finger-like"/>
    <property type="match status" value="2"/>
</dbReference>
<dbReference type="InterPro" id="IPR006597">
    <property type="entry name" value="Sel1-like"/>
</dbReference>
<evidence type="ECO:0000256" key="1">
    <source>
        <dbReference type="ARBA" id="ARBA00022723"/>
    </source>
</evidence>
<dbReference type="Gene3D" id="6.10.140.2220">
    <property type="match status" value="1"/>
</dbReference>
<evidence type="ECO:0000256" key="5">
    <source>
        <dbReference type="PROSITE-ProRule" id="PRU00339"/>
    </source>
</evidence>
<feature type="domain" description="RING-type" evidence="6">
    <location>
        <begin position="81"/>
        <end position="130"/>
    </location>
</feature>
<dbReference type="InterPro" id="IPR002893">
    <property type="entry name" value="Znf_MYND"/>
</dbReference>
<sequence>MSEDFESAESHLICCAACGIAANDDVKLKKCAACELVRYCGVECQREHRPQHKRACKKRVAELREEILFRQREKNTDPEDCPICCLPLSIDRRKSAMMPCCSNLICNGCLYANATREIEQSLQHRCPFCRHPTHATKAEIHKSRMKRVEANDPAAIREVGLDHYEAGNYEIAFQYWSKAAELGDTEAHYQLSLFYNEGQSVEKDTEKAIYHSEQAAIGGHPFARHNLGCEEENNGRIERAVKHYSIAASLGYDDSLEALMKHYKRGRVTKEDFAVALRAHQAAVDATKSPQREKEAGIIDMMCCASCGIKANDDEEGINLKKCAACKLVRYCGVKCQRVIDRSTNGSAKSERLDYTTRIYLGSLKAAIKGTVQFVACRLRLII</sequence>
<dbReference type="SUPFAM" id="SSF57850">
    <property type="entry name" value="RING/U-box"/>
    <property type="match status" value="1"/>
</dbReference>
<evidence type="ECO:0000313" key="8">
    <source>
        <dbReference type="EMBL" id="KAK1741569.1"/>
    </source>
</evidence>
<evidence type="ECO:0000256" key="3">
    <source>
        <dbReference type="ARBA" id="ARBA00022833"/>
    </source>
</evidence>
<dbReference type="Gene3D" id="3.30.40.10">
    <property type="entry name" value="Zinc/RING finger domain, C3HC4 (zinc finger)"/>
    <property type="match status" value="1"/>
</dbReference>
<keyword evidence="9" id="KW-1185">Reference proteome</keyword>
<feature type="domain" description="MYND-type" evidence="7">
    <location>
        <begin position="15"/>
        <end position="56"/>
    </location>
</feature>
<evidence type="ECO:0000259" key="7">
    <source>
        <dbReference type="PROSITE" id="PS50865"/>
    </source>
</evidence>
<dbReference type="InterPro" id="IPR013083">
    <property type="entry name" value="Znf_RING/FYVE/PHD"/>
</dbReference>
<reference evidence="8" key="1">
    <citation type="submission" date="2023-06" db="EMBL/GenBank/DDBJ databases">
        <title>Survivors Of The Sea: Transcriptome response of Skeletonema marinoi to long-term dormancy.</title>
        <authorList>
            <person name="Pinder M.I.M."/>
            <person name="Kourtchenko O."/>
            <person name="Robertson E.K."/>
            <person name="Larsson T."/>
            <person name="Maumus F."/>
            <person name="Osuna-Cruz C.M."/>
            <person name="Vancaester E."/>
            <person name="Stenow R."/>
            <person name="Vandepoele K."/>
            <person name="Ploug H."/>
            <person name="Bruchert V."/>
            <person name="Godhe A."/>
            <person name="Topel M."/>
        </authorList>
    </citation>
    <scope>NUCLEOTIDE SEQUENCE</scope>
    <source>
        <strain evidence="8">R05AC</strain>
    </source>
</reference>
<evidence type="ECO:0000313" key="9">
    <source>
        <dbReference type="Proteomes" id="UP001224775"/>
    </source>
</evidence>
<dbReference type="PROSITE" id="PS50865">
    <property type="entry name" value="ZF_MYND_2"/>
    <property type="match status" value="1"/>
</dbReference>
<comment type="caution">
    <text evidence="8">The sequence shown here is derived from an EMBL/GenBank/DDBJ whole genome shotgun (WGS) entry which is preliminary data.</text>
</comment>
<dbReference type="EMBL" id="JATAAI010000013">
    <property type="protein sequence ID" value="KAK1741569.1"/>
    <property type="molecule type" value="Genomic_DNA"/>
</dbReference>
<dbReference type="PANTHER" id="PTHR45011">
    <property type="entry name" value="DAP3-BINDING CELL DEATH ENHANCER 1"/>
    <property type="match status" value="1"/>
</dbReference>
<name>A0AAD9DD35_9STRA</name>
<dbReference type="PANTHER" id="PTHR45011:SF1">
    <property type="entry name" value="DAP3-BINDING CELL DEATH ENHANCER 1"/>
    <property type="match status" value="1"/>
</dbReference>
<accession>A0AAD9DD35</accession>
<evidence type="ECO:0000256" key="2">
    <source>
        <dbReference type="ARBA" id="ARBA00022771"/>
    </source>
</evidence>
<protein>
    <submittedName>
        <fullName evidence="8">Zf-MYND and TPR domain-containing protein</fullName>
    </submittedName>
</protein>
<dbReference type="PROSITE" id="PS50005">
    <property type="entry name" value="TPR"/>
    <property type="match status" value="1"/>
</dbReference>
<dbReference type="Pfam" id="PF01753">
    <property type="entry name" value="zf-MYND"/>
    <property type="match status" value="2"/>
</dbReference>
<proteinExistence type="predicted"/>
<dbReference type="InterPro" id="IPR052748">
    <property type="entry name" value="ISR_Activator"/>
</dbReference>
<dbReference type="Gene3D" id="1.25.40.10">
    <property type="entry name" value="Tetratricopeptide repeat domain"/>
    <property type="match status" value="1"/>
</dbReference>
<keyword evidence="5" id="KW-0802">TPR repeat</keyword>
<dbReference type="Proteomes" id="UP001224775">
    <property type="component" value="Unassembled WGS sequence"/>
</dbReference>